<name>A0AAN8RW86_9PEZI</name>
<gene>
    <name evidence="3" type="ORF">TWF506_007018</name>
</gene>
<feature type="region of interest" description="Disordered" evidence="1">
    <location>
        <begin position="152"/>
        <end position="187"/>
    </location>
</feature>
<feature type="signal peptide" evidence="2">
    <location>
        <begin position="1"/>
        <end position="23"/>
    </location>
</feature>
<evidence type="ECO:0000256" key="1">
    <source>
        <dbReference type="SAM" id="MobiDB-lite"/>
    </source>
</evidence>
<evidence type="ECO:0000313" key="4">
    <source>
        <dbReference type="Proteomes" id="UP001307849"/>
    </source>
</evidence>
<protein>
    <recommendedName>
        <fullName evidence="5">GEgh 16 protein</fullName>
    </recommendedName>
</protein>
<proteinExistence type="predicted"/>
<evidence type="ECO:0008006" key="5">
    <source>
        <dbReference type="Google" id="ProtNLM"/>
    </source>
</evidence>
<evidence type="ECO:0000256" key="2">
    <source>
        <dbReference type="SAM" id="SignalP"/>
    </source>
</evidence>
<feature type="compositionally biased region" description="Polar residues" evidence="1">
    <location>
        <begin position="152"/>
        <end position="165"/>
    </location>
</feature>
<evidence type="ECO:0000313" key="3">
    <source>
        <dbReference type="EMBL" id="KAK6517142.1"/>
    </source>
</evidence>
<sequence>MHFTSSLPVFCIALNALYHGAAAVSAASSVLDFRNLVIPENKASPVPLGDFGGVKFKKIEVTRMATQLLGTDGNEGVLADSNGLLHPTAETPSTTVAIIDPKTAPSGGEIIIPSGKRLQSLNFFCCSSKEGESILEGHQCQQVKCTATAVSTGTGSDGKNASKTEGTAVAAPSSTAIDTESGSISSSSMVLDDSAVGSTAEEEHTITVTFSGDGAVSRVKRGKRAATMNGNENMILVITDMTILPVDDATEGA</sequence>
<dbReference type="EMBL" id="JAVHJM010000003">
    <property type="protein sequence ID" value="KAK6517142.1"/>
    <property type="molecule type" value="Genomic_DNA"/>
</dbReference>
<keyword evidence="2" id="KW-0732">Signal</keyword>
<dbReference type="AlphaFoldDB" id="A0AAN8RW86"/>
<feature type="chain" id="PRO_5042890083" description="GEgh 16 protein" evidence="2">
    <location>
        <begin position="24"/>
        <end position="253"/>
    </location>
</feature>
<comment type="caution">
    <text evidence="3">The sequence shown here is derived from an EMBL/GenBank/DDBJ whole genome shotgun (WGS) entry which is preliminary data.</text>
</comment>
<keyword evidence="4" id="KW-1185">Reference proteome</keyword>
<dbReference type="Proteomes" id="UP001307849">
    <property type="component" value="Unassembled WGS sequence"/>
</dbReference>
<reference evidence="3 4" key="1">
    <citation type="submission" date="2019-10" db="EMBL/GenBank/DDBJ databases">
        <authorList>
            <person name="Palmer J.M."/>
        </authorList>
    </citation>
    <scope>NUCLEOTIDE SEQUENCE [LARGE SCALE GENOMIC DNA]</scope>
    <source>
        <strain evidence="3 4">TWF506</strain>
    </source>
</reference>
<accession>A0AAN8RW86</accession>
<organism evidence="3 4">
    <name type="scientific">Arthrobotrys conoides</name>
    <dbReference type="NCBI Taxonomy" id="74498"/>
    <lineage>
        <taxon>Eukaryota</taxon>
        <taxon>Fungi</taxon>
        <taxon>Dikarya</taxon>
        <taxon>Ascomycota</taxon>
        <taxon>Pezizomycotina</taxon>
        <taxon>Orbiliomycetes</taxon>
        <taxon>Orbiliales</taxon>
        <taxon>Orbiliaceae</taxon>
        <taxon>Arthrobotrys</taxon>
    </lineage>
</organism>